<dbReference type="STRING" id="1120920.SAMN03080599_00336"/>
<evidence type="ECO:0000313" key="1">
    <source>
        <dbReference type="EMBL" id="SCZ76624.1"/>
    </source>
</evidence>
<dbReference type="PANTHER" id="PTHR38455:SF1">
    <property type="entry name" value="DUF951 DOMAIN-CONTAINING PROTEIN"/>
    <property type="match status" value="1"/>
</dbReference>
<dbReference type="Proteomes" id="UP000199208">
    <property type="component" value="Unassembled WGS sequence"/>
</dbReference>
<dbReference type="EMBL" id="FMWL01000001">
    <property type="protein sequence ID" value="SCZ76624.1"/>
    <property type="molecule type" value="Genomic_DNA"/>
</dbReference>
<evidence type="ECO:0008006" key="3">
    <source>
        <dbReference type="Google" id="ProtNLM"/>
    </source>
</evidence>
<dbReference type="Pfam" id="PF06107">
    <property type="entry name" value="DUF951"/>
    <property type="match status" value="1"/>
</dbReference>
<dbReference type="OrthoDB" id="9802710at2"/>
<accession>A0A1G5RRF6</accession>
<dbReference type="InterPro" id="IPR009296">
    <property type="entry name" value="DUF951"/>
</dbReference>
<keyword evidence="2" id="KW-1185">Reference proteome</keyword>
<dbReference type="AlphaFoldDB" id="A0A1G5RRF6"/>
<sequence length="72" mass="8544">MPLEIQIGDIIDTKKPHPCGNNRFEVLRIGMDFRIKCIKCEKQIWISRANLEKRIRKIERQGTLLKPEDIKK</sequence>
<gene>
    <name evidence="1" type="ORF">SAMN03080599_00336</name>
</gene>
<dbReference type="RefSeq" id="WP_092589142.1">
    <property type="nucleotide sequence ID" value="NZ_FMWL01000001.1"/>
</dbReference>
<proteinExistence type="predicted"/>
<dbReference type="PANTHER" id="PTHR38455">
    <property type="entry name" value="HYPOTHETICAL CYTOSOLIC PROTEIN"/>
    <property type="match status" value="1"/>
</dbReference>
<name>A0A1G5RRF6_9FIRM</name>
<reference evidence="1 2" key="1">
    <citation type="submission" date="2016-10" db="EMBL/GenBank/DDBJ databases">
        <authorList>
            <person name="de Groot N.N."/>
        </authorList>
    </citation>
    <scope>NUCLEOTIDE SEQUENCE [LARGE SCALE GENOMIC DNA]</scope>
    <source>
        <strain evidence="1 2">DSM 2784</strain>
    </source>
</reference>
<organism evidence="1 2">
    <name type="scientific">Acidaminobacter hydrogenoformans DSM 2784</name>
    <dbReference type="NCBI Taxonomy" id="1120920"/>
    <lineage>
        <taxon>Bacteria</taxon>
        <taxon>Bacillati</taxon>
        <taxon>Bacillota</taxon>
        <taxon>Clostridia</taxon>
        <taxon>Peptostreptococcales</taxon>
        <taxon>Acidaminobacteraceae</taxon>
        <taxon>Acidaminobacter</taxon>
    </lineage>
</organism>
<protein>
    <recommendedName>
        <fullName evidence="3">DUF951 domain-containing protein</fullName>
    </recommendedName>
</protein>
<evidence type="ECO:0000313" key="2">
    <source>
        <dbReference type="Proteomes" id="UP000199208"/>
    </source>
</evidence>